<sequence length="88" mass="9925">MAHSDANLVPCLIGGDGHHHSSGNTPSSALSRMGRVRKSVNISLPELSELERRAITHTSRHVSNCTDLYLKYRYKMYYNRHKNAIFGV</sequence>
<feature type="region of interest" description="Disordered" evidence="1">
    <location>
        <begin position="14"/>
        <end position="34"/>
    </location>
</feature>
<gene>
    <name evidence="2" type="ORF">AVEN_5454_1</name>
</gene>
<proteinExistence type="predicted"/>
<name>A0A4Y2DZR5_ARAVE</name>
<protein>
    <submittedName>
        <fullName evidence="2">Uncharacterized protein</fullName>
    </submittedName>
</protein>
<dbReference type="EMBL" id="BGPR01000454">
    <property type="protein sequence ID" value="GBM21134.1"/>
    <property type="molecule type" value="Genomic_DNA"/>
</dbReference>
<evidence type="ECO:0000256" key="1">
    <source>
        <dbReference type="SAM" id="MobiDB-lite"/>
    </source>
</evidence>
<keyword evidence="3" id="KW-1185">Reference proteome</keyword>
<dbReference type="Proteomes" id="UP000499080">
    <property type="component" value="Unassembled WGS sequence"/>
</dbReference>
<accession>A0A4Y2DZR5</accession>
<evidence type="ECO:0000313" key="2">
    <source>
        <dbReference type="EMBL" id="GBM21134.1"/>
    </source>
</evidence>
<organism evidence="2 3">
    <name type="scientific">Araneus ventricosus</name>
    <name type="common">Orbweaver spider</name>
    <name type="synonym">Epeira ventricosa</name>
    <dbReference type="NCBI Taxonomy" id="182803"/>
    <lineage>
        <taxon>Eukaryota</taxon>
        <taxon>Metazoa</taxon>
        <taxon>Ecdysozoa</taxon>
        <taxon>Arthropoda</taxon>
        <taxon>Chelicerata</taxon>
        <taxon>Arachnida</taxon>
        <taxon>Araneae</taxon>
        <taxon>Araneomorphae</taxon>
        <taxon>Entelegynae</taxon>
        <taxon>Araneoidea</taxon>
        <taxon>Araneidae</taxon>
        <taxon>Araneus</taxon>
    </lineage>
</organism>
<comment type="caution">
    <text evidence="2">The sequence shown here is derived from an EMBL/GenBank/DDBJ whole genome shotgun (WGS) entry which is preliminary data.</text>
</comment>
<reference evidence="2 3" key="1">
    <citation type="journal article" date="2019" name="Sci. Rep.">
        <title>Orb-weaving spider Araneus ventricosus genome elucidates the spidroin gene catalogue.</title>
        <authorList>
            <person name="Kono N."/>
            <person name="Nakamura H."/>
            <person name="Ohtoshi R."/>
            <person name="Moran D.A.P."/>
            <person name="Shinohara A."/>
            <person name="Yoshida Y."/>
            <person name="Fujiwara M."/>
            <person name="Mori M."/>
            <person name="Tomita M."/>
            <person name="Arakawa K."/>
        </authorList>
    </citation>
    <scope>NUCLEOTIDE SEQUENCE [LARGE SCALE GENOMIC DNA]</scope>
</reference>
<dbReference type="AlphaFoldDB" id="A0A4Y2DZR5"/>
<evidence type="ECO:0000313" key="3">
    <source>
        <dbReference type="Proteomes" id="UP000499080"/>
    </source>
</evidence>